<name>A0A0F9JLT2_9ZZZZ</name>
<reference evidence="1" key="1">
    <citation type="journal article" date="2015" name="Nature">
        <title>Complex archaea that bridge the gap between prokaryotes and eukaryotes.</title>
        <authorList>
            <person name="Spang A."/>
            <person name="Saw J.H."/>
            <person name="Jorgensen S.L."/>
            <person name="Zaremba-Niedzwiedzka K."/>
            <person name="Martijn J."/>
            <person name="Lind A.E."/>
            <person name="van Eijk R."/>
            <person name="Schleper C."/>
            <person name="Guy L."/>
            <person name="Ettema T.J."/>
        </authorList>
    </citation>
    <scope>NUCLEOTIDE SEQUENCE</scope>
</reference>
<proteinExistence type="predicted"/>
<evidence type="ECO:0000313" key="1">
    <source>
        <dbReference type="EMBL" id="KKL99897.1"/>
    </source>
</evidence>
<organism evidence="1">
    <name type="scientific">marine sediment metagenome</name>
    <dbReference type="NCBI Taxonomy" id="412755"/>
    <lineage>
        <taxon>unclassified sequences</taxon>
        <taxon>metagenomes</taxon>
        <taxon>ecological metagenomes</taxon>
    </lineage>
</organism>
<protein>
    <submittedName>
        <fullName evidence="1">Uncharacterized protein</fullName>
    </submittedName>
</protein>
<dbReference type="EMBL" id="LAZR01017561">
    <property type="protein sequence ID" value="KKL99897.1"/>
    <property type="molecule type" value="Genomic_DNA"/>
</dbReference>
<dbReference type="AlphaFoldDB" id="A0A0F9JLT2"/>
<comment type="caution">
    <text evidence="1">The sequence shown here is derived from an EMBL/GenBank/DDBJ whole genome shotgun (WGS) entry which is preliminary data.</text>
</comment>
<sequence>MIQPSDQKTLDRMLSMDDSYVKGSVKIESVILKKIISDERKIDFSWTIEDHRKMVKRFTDFTLEKEPA</sequence>
<gene>
    <name evidence="1" type="ORF">LCGC14_1809810</name>
</gene>
<accession>A0A0F9JLT2</accession>